<dbReference type="RefSeq" id="WP_270025729.1">
    <property type="nucleotide sequence ID" value="NZ_JAPDDP010000021.1"/>
</dbReference>
<keyword evidence="2" id="KW-0732">Signal</keyword>
<feature type="domain" description="IPT/TIG" evidence="3">
    <location>
        <begin position="28"/>
        <end position="88"/>
    </location>
</feature>
<protein>
    <submittedName>
        <fullName evidence="4">IPT/TIG domain-containing protein</fullName>
    </submittedName>
</protein>
<keyword evidence="5" id="KW-1185">Reference proteome</keyword>
<evidence type="ECO:0000259" key="3">
    <source>
        <dbReference type="Pfam" id="PF01833"/>
    </source>
</evidence>
<sequence length="507" mass="55512">MRRAVVVVALGALVVPATADAAAKKKTPAITKVTPKTAYVGTKLVITGKNFKRGKGKNSVLFRRDGGKALFVKADVSTAKRLTVVVPKTLEKYMVQKGGQPTATRFRVRVLSAKLSRSFTAVKSSPVIGPEQAKTSDVSDGAGVPTTPDGDCDSDGIKNGIDPDDDNDLLADGLELNLKLDPCSGDTDRDGVEDGFEYQSAIDLNNDDYQSPNTAIPHPYKSPYPNPLFADADKDYDGDGLQLADEYKLWKYTYEVNRTATRTLAPLSYSDGAQYSQSVLAGGNGRRQPTMTTAAYLPPQNFRAWADTYGYGTAWIYNVTGPHVEVLRDLYDMDRDGAVTTAPTGDQERAERTYWDLDFDTYVSDDERDEDGDGLNNYYEVSGGPMSPEFWKGCYAKEGEYPIKYVGTKAYDADSDGDGILDGADDQDFDDVPNIMELSRNMAGNWPKAGECDPGVTPYDPSIPVKALVNPFNPCLPDIHSRTCQRHPVIGDRYPPFDPEWEPFALN</sequence>
<feature type="signal peptide" evidence="2">
    <location>
        <begin position="1"/>
        <end position="21"/>
    </location>
</feature>
<feature type="region of interest" description="Disordered" evidence="1">
    <location>
        <begin position="125"/>
        <end position="168"/>
    </location>
</feature>
<dbReference type="Pfam" id="PF01833">
    <property type="entry name" value="TIG"/>
    <property type="match status" value="1"/>
</dbReference>
<accession>A0A9X3SBH5</accession>
<dbReference type="InterPro" id="IPR002909">
    <property type="entry name" value="IPT_dom"/>
</dbReference>
<dbReference type="SUPFAM" id="SSF81296">
    <property type="entry name" value="E set domains"/>
    <property type="match status" value="1"/>
</dbReference>
<gene>
    <name evidence="4" type="ORF">OJ997_14010</name>
</gene>
<organism evidence="4 5">
    <name type="scientific">Solirubrobacter phytolaccae</name>
    <dbReference type="NCBI Taxonomy" id="1404360"/>
    <lineage>
        <taxon>Bacteria</taxon>
        <taxon>Bacillati</taxon>
        <taxon>Actinomycetota</taxon>
        <taxon>Thermoleophilia</taxon>
        <taxon>Solirubrobacterales</taxon>
        <taxon>Solirubrobacteraceae</taxon>
        <taxon>Solirubrobacter</taxon>
    </lineage>
</organism>
<evidence type="ECO:0000313" key="4">
    <source>
        <dbReference type="EMBL" id="MDA0181415.1"/>
    </source>
</evidence>
<evidence type="ECO:0000256" key="1">
    <source>
        <dbReference type="SAM" id="MobiDB-lite"/>
    </source>
</evidence>
<dbReference type="GO" id="GO:0005975">
    <property type="term" value="P:carbohydrate metabolic process"/>
    <property type="evidence" value="ECO:0007669"/>
    <property type="project" value="UniProtKB-ARBA"/>
</dbReference>
<dbReference type="AlphaFoldDB" id="A0A9X3SBH5"/>
<dbReference type="EMBL" id="JAPDDP010000021">
    <property type="protein sequence ID" value="MDA0181415.1"/>
    <property type="molecule type" value="Genomic_DNA"/>
</dbReference>
<evidence type="ECO:0000313" key="5">
    <source>
        <dbReference type="Proteomes" id="UP001147653"/>
    </source>
</evidence>
<name>A0A9X3SBH5_9ACTN</name>
<reference evidence="4" key="1">
    <citation type="submission" date="2022-10" db="EMBL/GenBank/DDBJ databases">
        <title>The WGS of Solirubrobacter phytolaccae KCTC 29190.</title>
        <authorList>
            <person name="Jiang Z."/>
        </authorList>
    </citation>
    <scope>NUCLEOTIDE SEQUENCE</scope>
    <source>
        <strain evidence="4">KCTC 29190</strain>
    </source>
</reference>
<comment type="caution">
    <text evidence="4">The sequence shown here is derived from an EMBL/GenBank/DDBJ whole genome shotgun (WGS) entry which is preliminary data.</text>
</comment>
<feature type="chain" id="PRO_5040944753" evidence="2">
    <location>
        <begin position="22"/>
        <end position="507"/>
    </location>
</feature>
<evidence type="ECO:0000256" key="2">
    <source>
        <dbReference type="SAM" id="SignalP"/>
    </source>
</evidence>
<proteinExistence type="predicted"/>
<dbReference type="Gene3D" id="2.60.40.10">
    <property type="entry name" value="Immunoglobulins"/>
    <property type="match status" value="1"/>
</dbReference>
<dbReference type="InterPro" id="IPR014756">
    <property type="entry name" value="Ig_E-set"/>
</dbReference>
<dbReference type="InterPro" id="IPR013783">
    <property type="entry name" value="Ig-like_fold"/>
</dbReference>
<dbReference type="Proteomes" id="UP001147653">
    <property type="component" value="Unassembled WGS sequence"/>
</dbReference>